<gene>
    <name evidence="2" type="ORF">NDU88_004064</name>
</gene>
<dbReference type="EMBL" id="JANPWB010000016">
    <property type="protein sequence ID" value="KAJ1083909.1"/>
    <property type="molecule type" value="Genomic_DNA"/>
</dbReference>
<evidence type="ECO:0000313" key="3">
    <source>
        <dbReference type="Proteomes" id="UP001066276"/>
    </source>
</evidence>
<feature type="region of interest" description="Disordered" evidence="1">
    <location>
        <begin position="147"/>
        <end position="166"/>
    </location>
</feature>
<evidence type="ECO:0000313" key="2">
    <source>
        <dbReference type="EMBL" id="KAJ1083909.1"/>
    </source>
</evidence>
<dbReference type="AlphaFoldDB" id="A0AAV7KZV6"/>
<keyword evidence="3" id="KW-1185">Reference proteome</keyword>
<reference evidence="2" key="1">
    <citation type="journal article" date="2022" name="bioRxiv">
        <title>Sequencing and chromosome-scale assembly of the giantPleurodeles waltlgenome.</title>
        <authorList>
            <person name="Brown T."/>
            <person name="Elewa A."/>
            <person name="Iarovenko S."/>
            <person name="Subramanian E."/>
            <person name="Araus A.J."/>
            <person name="Petzold A."/>
            <person name="Susuki M."/>
            <person name="Suzuki K.-i.T."/>
            <person name="Hayashi T."/>
            <person name="Toyoda A."/>
            <person name="Oliveira C."/>
            <person name="Osipova E."/>
            <person name="Leigh N.D."/>
            <person name="Simon A."/>
            <person name="Yun M.H."/>
        </authorList>
    </citation>
    <scope>NUCLEOTIDE SEQUENCE</scope>
    <source>
        <strain evidence="2">20211129_DDA</strain>
        <tissue evidence="2">Liver</tissue>
    </source>
</reference>
<organism evidence="2 3">
    <name type="scientific">Pleurodeles waltl</name>
    <name type="common">Iberian ribbed newt</name>
    <dbReference type="NCBI Taxonomy" id="8319"/>
    <lineage>
        <taxon>Eukaryota</taxon>
        <taxon>Metazoa</taxon>
        <taxon>Chordata</taxon>
        <taxon>Craniata</taxon>
        <taxon>Vertebrata</taxon>
        <taxon>Euteleostomi</taxon>
        <taxon>Amphibia</taxon>
        <taxon>Batrachia</taxon>
        <taxon>Caudata</taxon>
        <taxon>Salamandroidea</taxon>
        <taxon>Salamandridae</taxon>
        <taxon>Pleurodelinae</taxon>
        <taxon>Pleurodeles</taxon>
    </lineage>
</organism>
<protein>
    <submittedName>
        <fullName evidence="2">Uncharacterized protein</fullName>
    </submittedName>
</protein>
<name>A0AAV7KZV6_PLEWA</name>
<proteinExistence type="predicted"/>
<accession>A0AAV7KZV6</accession>
<dbReference type="Proteomes" id="UP001066276">
    <property type="component" value="Chromosome 12"/>
</dbReference>
<sequence>MGRHRQTVASQGNTMEQYTTPASLSQRQIRLGGPEDGLSTLVTGEEPLRAEIFASIQGSRLALEGKIEKAAVEVNLLTTDLRKVSDKVTKGFILDLQMEAYGLDSLDWTTRGYSQVEGTAAQVVATYTDHRIENQLDGTMAVVTPGSVDRSSGELEQGADRINAHV</sequence>
<feature type="compositionally biased region" description="Polar residues" evidence="1">
    <location>
        <begin position="7"/>
        <end position="23"/>
    </location>
</feature>
<comment type="caution">
    <text evidence="2">The sequence shown here is derived from an EMBL/GenBank/DDBJ whole genome shotgun (WGS) entry which is preliminary data.</text>
</comment>
<evidence type="ECO:0000256" key="1">
    <source>
        <dbReference type="SAM" id="MobiDB-lite"/>
    </source>
</evidence>
<feature type="region of interest" description="Disordered" evidence="1">
    <location>
        <begin position="1"/>
        <end position="23"/>
    </location>
</feature>